<dbReference type="GO" id="GO:0006099">
    <property type="term" value="P:tricarboxylic acid cycle"/>
    <property type="evidence" value="ECO:0007669"/>
    <property type="project" value="UniProtKB-UniRule"/>
</dbReference>
<evidence type="ECO:0000256" key="3">
    <source>
        <dbReference type="ARBA" id="ARBA00005012"/>
    </source>
</evidence>
<keyword evidence="4 8" id="KW-0816">Tricarboxylic acid cycle</keyword>
<accession>A0A365L7Z3</accession>
<reference evidence="9 10" key="1">
    <citation type="submission" date="2018-06" db="EMBL/GenBank/DDBJ databases">
        <title>The draft genome sequences of strains SCU63 and S1.</title>
        <authorList>
            <person name="Gan L."/>
        </authorList>
    </citation>
    <scope>NUCLEOTIDE SEQUENCE [LARGE SCALE GENOMIC DNA]</scope>
    <source>
        <strain evidence="9 10">SCU63</strain>
    </source>
</reference>
<comment type="similarity">
    <text evidence="8">Belongs to the MQO family.</text>
</comment>
<dbReference type="NCBIfam" id="NF003608">
    <property type="entry name" value="PRK05257.2-4"/>
    <property type="match status" value="1"/>
</dbReference>
<dbReference type="EC" id="1.1.5.4" evidence="8"/>
<dbReference type="Pfam" id="PF06039">
    <property type="entry name" value="Mqo"/>
    <property type="match status" value="1"/>
</dbReference>
<dbReference type="NCBIfam" id="NF003610">
    <property type="entry name" value="PRK05257.3-1"/>
    <property type="match status" value="1"/>
</dbReference>
<sequence length="514" mass="56784">MSSVPKKTDVILIGAGVMSATLGSMLKELSPDWEIKVFEKLEKAGAESSNEWNNAGTGHAALCELNYTPEKADGSIEIDKAIKINEQFHLSRQFWSFLVNKKRISNPQDFIMPIPHMSMVQGEDNVRFLKNRFEALTQVPLFNGMEFSDSPEKLKEWFPLIMEGRTTTEPIAATKIDTGTDVNFGALTEMLFEHLEQENVEVNYEHTVKNIKRLSDGTWEVKVHDVKNDKIEYHTSKFVFIGGGGGSLPLLQKTGIPESKQIGGFPVSGLFLVCNKPELVNQHHGKVYGKAKVGAPPMSVPHLDTRYIDNKKSLLFGPFAGFSPKFLKTGSNLDLIGSVKPNNVLTMLAAGAKEMGLTKYLVQQVMLSDEKRVEELREFIPNAKLEDWDVVVAGQRVQVIKDTDDKGKGTLQFGTEIVTADDGSIAALLGASPGASTAVHAMLEIFNKCFPEQKEAWEPKIREMVPSYGVSLVDNPELFKEIHEMTDRALGLNNTEVDTNETVGAGAQSVKEKA</sequence>
<keyword evidence="5 8" id="KW-0285">Flavoprotein</keyword>
<dbReference type="NCBIfam" id="NF003611">
    <property type="entry name" value="PRK05257.3-2"/>
    <property type="match status" value="1"/>
</dbReference>
<dbReference type="NCBIfam" id="NF009875">
    <property type="entry name" value="PRK13339.1"/>
    <property type="match status" value="1"/>
</dbReference>
<dbReference type="PANTHER" id="PTHR43104">
    <property type="entry name" value="L-2-HYDROXYGLUTARATE DEHYDROGENASE, MITOCHONDRIAL"/>
    <property type="match status" value="1"/>
</dbReference>
<comment type="cofactor">
    <cofactor evidence="2 8">
        <name>FAD</name>
        <dbReference type="ChEBI" id="CHEBI:57692"/>
    </cofactor>
</comment>
<protein>
    <recommendedName>
        <fullName evidence="8">Probable malate:quinone oxidoreductase</fullName>
        <ecNumber evidence="8">1.1.5.4</ecNumber>
    </recommendedName>
    <alternativeName>
        <fullName evidence="8">MQO</fullName>
    </alternativeName>
    <alternativeName>
        <fullName evidence="8">Malate dehydrogenase [quinone]</fullName>
    </alternativeName>
</protein>
<keyword evidence="10" id="KW-1185">Reference proteome</keyword>
<evidence type="ECO:0000256" key="4">
    <source>
        <dbReference type="ARBA" id="ARBA00022532"/>
    </source>
</evidence>
<dbReference type="EMBL" id="QLZR01000001">
    <property type="protein sequence ID" value="RAZ81509.1"/>
    <property type="molecule type" value="Genomic_DNA"/>
</dbReference>
<dbReference type="InterPro" id="IPR036188">
    <property type="entry name" value="FAD/NAD-bd_sf"/>
</dbReference>
<dbReference type="NCBIfam" id="NF003604">
    <property type="entry name" value="PRK05257.1-3"/>
    <property type="match status" value="1"/>
</dbReference>
<keyword evidence="6 8" id="KW-0274">FAD</keyword>
<dbReference type="InterPro" id="IPR006231">
    <property type="entry name" value="MQO"/>
</dbReference>
<evidence type="ECO:0000256" key="8">
    <source>
        <dbReference type="HAMAP-Rule" id="MF_00212"/>
    </source>
</evidence>
<gene>
    <name evidence="8" type="primary">mqo</name>
    <name evidence="9" type="ORF">DP120_04340</name>
</gene>
<dbReference type="HAMAP" id="MF_00212">
    <property type="entry name" value="MQO"/>
    <property type="match status" value="1"/>
</dbReference>
<evidence type="ECO:0000313" key="10">
    <source>
        <dbReference type="Proteomes" id="UP000251002"/>
    </source>
</evidence>
<evidence type="ECO:0000256" key="7">
    <source>
        <dbReference type="ARBA" id="ARBA00023002"/>
    </source>
</evidence>
<dbReference type="NCBIfam" id="TIGR01320">
    <property type="entry name" value="mal_quin_oxido"/>
    <property type="match status" value="1"/>
</dbReference>
<dbReference type="GO" id="GO:0008924">
    <property type="term" value="F:L-malate dehydrogenase (quinone) activity"/>
    <property type="evidence" value="ECO:0007669"/>
    <property type="project" value="UniProtKB-UniRule"/>
</dbReference>
<dbReference type="NCBIfam" id="NF003606">
    <property type="entry name" value="PRK05257.2-1"/>
    <property type="match status" value="1"/>
</dbReference>
<evidence type="ECO:0000256" key="6">
    <source>
        <dbReference type="ARBA" id="ARBA00022827"/>
    </source>
</evidence>
<dbReference type="GO" id="GO:0047545">
    <property type="term" value="F:(S)-2-hydroxyglutarate dehydrogenase activity"/>
    <property type="evidence" value="ECO:0007669"/>
    <property type="project" value="TreeGrafter"/>
</dbReference>
<dbReference type="AlphaFoldDB" id="A0A365L7Z3"/>
<evidence type="ECO:0000313" key="9">
    <source>
        <dbReference type="EMBL" id="RAZ81509.1"/>
    </source>
</evidence>
<keyword evidence="7 8" id="KW-0560">Oxidoreductase</keyword>
<dbReference type="NCBIfam" id="NF003603">
    <property type="entry name" value="PRK05257.1-1"/>
    <property type="match status" value="1"/>
</dbReference>
<comment type="catalytic activity">
    <reaction evidence="1 8">
        <text>(S)-malate + a quinone = a quinol + oxaloacetate</text>
        <dbReference type="Rhea" id="RHEA:46012"/>
        <dbReference type="ChEBI" id="CHEBI:15589"/>
        <dbReference type="ChEBI" id="CHEBI:16452"/>
        <dbReference type="ChEBI" id="CHEBI:24646"/>
        <dbReference type="ChEBI" id="CHEBI:132124"/>
        <dbReference type="EC" id="1.1.5.4"/>
    </reaction>
</comment>
<dbReference type="SUPFAM" id="SSF51905">
    <property type="entry name" value="FAD/NAD(P)-binding domain"/>
    <property type="match status" value="1"/>
</dbReference>
<proteinExistence type="inferred from homology"/>
<dbReference type="RefSeq" id="WP_112222140.1">
    <property type="nucleotide sequence ID" value="NZ_CP196859.1"/>
</dbReference>
<dbReference type="UniPathway" id="UPA00223">
    <property type="reaction ID" value="UER01008"/>
</dbReference>
<organism evidence="9 10">
    <name type="scientific">Planococcus halotolerans</name>
    <dbReference type="NCBI Taxonomy" id="2233542"/>
    <lineage>
        <taxon>Bacteria</taxon>
        <taxon>Bacillati</taxon>
        <taxon>Bacillota</taxon>
        <taxon>Bacilli</taxon>
        <taxon>Bacillales</taxon>
        <taxon>Caryophanaceae</taxon>
        <taxon>Planococcus</taxon>
    </lineage>
</organism>
<evidence type="ECO:0000256" key="1">
    <source>
        <dbReference type="ARBA" id="ARBA00001139"/>
    </source>
</evidence>
<evidence type="ECO:0000256" key="2">
    <source>
        <dbReference type="ARBA" id="ARBA00001974"/>
    </source>
</evidence>
<comment type="pathway">
    <text evidence="3 8">Carbohydrate metabolism; tricarboxylic acid cycle; oxaloacetate from (S)-malate (quinone route): step 1/1.</text>
</comment>
<dbReference type="NCBIfam" id="NF003605">
    <property type="entry name" value="PRK05257.1-4"/>
    <property type="match status" value="1"/>
</dbReference>
<dbReference type="Proteomes" id="UP000251002">
    <property type="component" value="Unassembled WGS sequence"/>
</dbReference>
<dbReference type="PANTHER" id="PTHR43104:SF2">
    <property type="entry name" value="L-2-HYDROXYGLUTARATE DEHYDROGENASE, MITOCHONDRIAL"/>
    <property type="match status" value="1"/>
</dbReference>
<comment type="caution">
    <text evidence="9">The sequence shown here is derived from an EMBL/GenBank/DDBJ whole genome shotgun (WGS) entry which is preliminary data.</text>
</comment>
<evidence type="ECO:0000256" key="5">
    <source>
        <dbReference type="ARBA" id="ARBA00022630"/>
    </source>
</evidence>
<name>A0A365L7Z3_9BACL</name>